<sequence length="437" mass="46548">MSDRPAPSAPLTLDVDAHGRVAPGDDLARRALADRAGRFLLLPSAPDLLVARRSPGGGGAVAPPRCVLAGDLSAFPIADLVTFIHQSRLSGRLEVAAAGVERAMVFKDGEVTGATSAAPGERIGEVAVRLGYVTAAQVRAGMRSGRPLGKHLVEAGAISSADLWKCFHEQVSAVFHAVLLAREGVFVMLDGAPDDLHGTPLSMSTQALLMDAIRRIDELSLFQSRIPGPQAFLRRREPRSPVALKPLEQQLLDRVDGRTRVAGIAAALHLNEFDAIKVLYHLAEAGYVEAAAEPLAGPAEAPAERLGAICEGMNELFRVIGAAVGAGGIEPVLAGSRPFLSDPASRFAPLYRKLQPARDLSLEPAALLLNLEALDPKRLRELEPSGDRAGYLFDALAELMFFYLFQAGEKLPRAADEALAREVKRRFDALASLKATP</sequence>
<name>A0ABM7XEU2_9BACT</name>
<protein>
    <recommendedName>
        <fullName evidence="1">PatA-like N-terminal domain-containing protein</fullName>
    </recommendedName>
</protein>
<reference evidence="3" key="1">
    <citation type="journal article" date="2022" name="Int. J. Syst. Evol. Microbiol.">
        <title>Anaeromyxobacter oryzae sp. nov., Anaeromyxobacter diazotrophicus sp. nov. and Anaeromyxobacter paludicola sp. nov., isolated from paddy soils.</title>
        <authorList>
            <person name="Itoh H."/>
            <person name="Xu Z."/>
            <person name="Mise K."/>
            <person name="Masuda Y."/>
            <person name="Ushijima N."/>
            <person name="Hayakawa C."/>
            <person name="Shiratori Y."/>
            <person name="Senoo K."/>
        </authorList>
    </citation>
    <scope>NUCLEOTIDE SEQUENCE [LARGE SCALE GENOMIC DNA]</scope>
    <source>
        <strain evidence="3">Red630</strain>
    </source>
</reference>
<dbReference type="PANTHER" id="PTHR36304:SF4">
    <property type="entry name" value="DUF4388 DOMAIN-CONTAINING PROTEIN"/>
    <property type="match status" value="1"/>
</dbReference>
<dbReference type="Proteomes" id="UP001162734">
    <property type="component" value="Chromosome"/>
</dbReference>
<dbReference type="PANTHER" id="PTHR36304">
    <property type="entry name" value="DOMAIN GTPASE-ACTIVATING PROTEIN, PUTATIVE-RELATED-RELATED"/>
    <property type="match status" value="1"/>
</dbReference>
<feature type="domain" description="PatA-like N-terminal" evidence="1">
    <location>
        <begin position="69"/>
        <end position="219"/>
    </location>
</feature>
<dbReference type="InterPro" id="IPR025497">
    <property type="entry name" value="PatA-like_N"/>
</dbReference>
<gene>
    <name evidence="2" type="ORF">AMPC_35300</name>
</gene>
<evidence type="ECO:0000313" key="3">
    <source>
        <dbReference type="Proteomes" id="UP001162734"/>
    </source>
</evidence>
<dbReference type="Pfam" id="PF14332">
    <property type="entry name" value="DUF4388"/>
    <property type="match status" value="1"/>
</dbReference>
<dbReference type="RefSeq" id="WP_248342897.1">
    <property type="nucleotide sequence ID" value="NZ_AP025592.1"/>
</dbReference>
<dbReference type="EMBL" id="AP025592">
    <property type="protein sequence ID" value="BDG10417.1"/>
    <property type="molecule type" value="Genomic_DNA"/>
</dbReference>
<evidence type="ECO:0000313" key="2">
    <source>
        <dbReference type="EMBL" id="BDG10417.1"/>
    </source>
</evidence>
<evidence type="ECO:0000259" key="1">
    <source>
        <dbReference type="Pfam" id="PF14332"/>
    </source>
</evidence>
<accession>A0ABM7XEU2</accession>
<proteinExistence type="predicted"/>
<keyword evidence="3" id="KW-1185">Reference proteome</keyword>
<organism evidence="2 3">
    <name type="scientific">Anaeromyxobacter paludicola</name>
    <dbReference type="NCBI Taxonomy" id="2918171"/>
    <lineage>
        <taxon>Bacteria</taxon>
        <taxon>Pseudomonadati</taxon>
        <taxon>Myxococcota</taxon>
        <taxon>Myxococcia</taxon>
        <taxon>Myxococcales</taxon>
        <taxon>Cystobacterineae</taxon>
        <taxon>Anaeromyxobacteraceae</taxon>
        <taxon>Anaeromyxobacter</taxon>
    </lineage>
</organism>